<dbReference type="GO" id="GO:0005886">
    <property type="term" value="C:plasma membrane"/>
    <property type="evidence" value="ECO:0007669"/>
    <property type="project" value="UniProtKB-SubCell"/>
</dbReference>
<feature type="transmembrane region" description="Helical" evidence="8">
    <location>
        <begin position="88"/>
        <end position="111"/>
    </location>
</feature>
<feature type="transmembrane region" description="Helical" evidence="8">
    <location>
        <begin position="117"/>
        <end position="134"/>
    </location>
</feature>
<dbReference type="Proteomes" id="UP000199150">
    <property type="component" value="Unassembled WGS sequence"/>
</dbReference>
<keyword evidence="10" id="KW-1185">Reference proteome</keyword>
<organism evidence="9 10">
    <name type="scientific">Asticcacaulis taihuensis</name>
    <dbReference type="NCBI Taxonomy" id="260084"/>
    <lineage>
        <taxon>Bacteria</taxon>
        <taxon>Pseudomonadati</taxon>
        <taxon>Pseudomonadota</taxon>
        <taxon>Alphaproteobacteria</taxon>
        <taxon>Caulobacterales</taxon>
        <taxon>Caulobacteraceae</taxon>
        <taxon>Asticcacaulis</taxon>
    </lineage>
</organism>
<keyword evidence="6 8" id="KW-1133">Transmembrane helix</keyword>
<evidence type="ECO:0000256" key="7">
    <source>
        <dbReference type="ARBA" id="ARBA00023136"/>
    </source>
</evidence>
<dbReference type="GO" id="GO:0015889">
    <property type="term" value="P:cobalamin transport"/>
    <property type="evidence" value="ECO:0007669"/>
    <property type="project" value="TreeGrafter"/>
</dbReference>
<dbReference type="STRING" id="260084.SAMN02927928_0270"/>
<accession>A0A1G4PDU4</accession>
<dbReference type="GO" id="GO:0022857">
    <property type="term" value="F:transmembrane transporter activity"/>
    <property type="evidence" value="ECO:0007669"/>
    <property type="project" value="InterPro"/>
</dbReference>
<evidence type="ECO:0000313" key="9">
    <source>
        <dbReference type="EMBL" id="SCW30209.1"/>
    </source>
</evidence>
<evidence type="ECO:0000256" key="2">
    <source>
        <dbReference type="ARBA" id="ARBA00007935"/>
    </source>
</evidence>
<feature type="transmembrane region" description="Helical" evidence="8">
    <location>
        <begin position="56"/>
        <end position="76"/>
    </location>
</feature>
<feature type="transmembrane region" description="Helical" evidence="8">
    <location>
        <begin position="303"/>
        <end position="322"/>
    </location>
</feature>
<dbReference type="OrthoDB" id="9811975at2"/>
<evidence type="ECO:0000313" key="10">
    <source>
        <dbReference type="Proteomes" id="UP000199150"/>
    </source>
</evidence>
<gene>
    <name evidence="9" type="ORF">SAMN02927928_0270</name>
</gene>
<dbReference type="CDD" id="cd06550">
    <property type="entry name" value="TM_ABC_iron-siderophores_like"/>
    <property type="match status" value="1"/>
</dbReference>
<name>A0A1G4PDU4_9CAUL</name>
<feature type="transmembrane region" description="Helical" evidence="8">
    <location>
        <begin position="275"/>
        <end position="296"/>
    </location>
</feature>
<proteinExistence type="inferred from homology"/>
<reference evidence="10" key="1">
    <citation type="submission" date="2016-10" db="EMBL/GenBank/DDBJ databases">
        <authorList>
            <person name="Varghese N."/>
            <person name="Submissions S."/>
        </authorList>
    </citation>
    <scope>NUCLEOTIDE SEQUENCE [LARGE SCALE GENOMIC DNA]</scope>
    <source>
        <strain evidence="10">CGMCC 1.3431</strain>
    </source>
</reference>
<dbReference type="Pfam" id="PF01032">
    <property type="entry name" value="FecCD"/>
    <property type="match status" value="1"/>
</dbReference>
<dbReference type="PANTHER" id="PTHR30472:SF29">
    <property type="entry name" value="VITAMIN B12 IMPORT SYSTEM PERMEASE PROTEIN BTUC"/>
    <property type="match status" value="1"/>
</dbReference>
<feature type="transmembrane region" description="Helical" evidence="8">
    <location>
        <begin position="143"/>
        <end position="166"/>
    </location>
</feature>
<keyword evidence="5 8" id="KW-0812">Transmembrane</keyword>
<dbReference type="AlphaFoldDB" id="A0A1G4PDU4"/>
<evidence type="ECO:0000256" key="6">
    <source>
        <dbReference type="ARBA" id="ARBA00022989"/>
    </source>
</evidence>
<protein>
    <submittedName>
        <fullName evidence="9">Iron complex transport system permease protein</fullName>
    </submittedName>
</protein>
<evidence type="ECO:0000256" key="8">
    <source>
        <dbReference type="SAM" id="Phobius"/>
    </source>
</evidence>
<sequence length="331" mass="34614">MTLSLRSLSLALGMAIVGLLIVLMLFGDVAMSGDMWFDAFFRWNSLPAEIIWGIRLPRNLAGVGVGAMLGMSGALMQGLLRNPLAEPGLLGVSAGSGLGAALAIVFGLGLTPFAVEGFALAGAVLVAVILLVFVQRFPQRQSLILLGVGLSSLCGALMALVFNLSPSPVTTSEMLSWMMGSVQNRSWYDVLMCLIGLAVVSGLSLRLGKGLRFLTLGEETARSMGIDMTRLTQVIVIGSSLLAGLSVSVAGVIGFVGLAAPHFVRAFGIKDPFTLIWPSALTGGLMVLVSDGLIRLLPPTADVHLGVLTSLVGAPLFAILAYKSARSWMQD</sequence>
<comment type="similarity">
    <text evidence="2">Belongs to the binding-protein-dependent transport system permease family. FecCD subfamily.</text>
</comment>
<dbReference type="InterPro" id="IPR000522">
    <property type="entry name" value="ABC_transptr_permease_BtuC"/>
</dbReference>
<dbReference type="PANTHER" id="PTHR30472">
    <property type="entry name" value="FERRIC ENTEROBACTIN TRANSPORT SYSTEM PERMEASE PROTEIN"/>
    <property type="match status" value="1"/>
</dbReference>
<dbReference type="InterPro" id="IPR037294">
    <property type="entry name" value="ABC_BtuC-like"/>
</dbReference>
<dbReference type="Gene3D" id="1.10.3470.10">
    <property type="entry name" value="ABC transporter involved in vitamin B12 uptake, BtuC"/>
    <property type="match status" value="1"/>
</dbReference>
<comment type="subcellular location">
    <subcellularLocation>
        <location evidence="1">Cell membrane</location>
        <topology evidence="1">Multi-pass membrane protein</topology>
    </subcellularLocation>
</comment>
<dbReference type="SUPFAM" id="SSF81345">
    <property type="entry name" value="ABC transporter involved in vitamin B12 uptake, BtuC"/>
    <property type="match status" value="1"/>
</dbReference>
<dbReference type="EMBL" id="FMTS01000001">
    <property type="protein sequence ID" value="SCW30209.1"/>
    <property type="molecule type" value="Genomic_DNA"/>
</dbReference>
<feature type="transmembrane region" description="Helical" evidence="8">
    <location>
        <begin position="234"/>
        <end position="263"/>
    </location>
</feature>
<evidence type="ECO:0000256" key="5">
    <source>
        <dbReference type="ARBA" id="ARBA00022692"/>
    </source>
</evidence>
<evidence type="ECO:0000256" key="4">
    <source>
        <dbReference type="ARBA" id="ARBA00022475"/>
    </source>
</evidence>
<evidence type="ECO:0000256" key="3">
    <source>
        <dbReference type="ARBA" id="ARBA00022448"/>
    </source>
</evidence>
<keyword evidence="7 8" id="KW-0472">Membrane</keyword>
<evidence type="ECO:0000256" key="1">
    <source>
        <dbReference type="ARBA" id="ARBA00004651"/>
    </source>
</evidence>
<dbReference type="RefSeq" id="WP_090642748.1">
    <property type="nucleotide sequence ID" value="NZ_CBCRYE010000001.1"/>
</dbReference>
<keyword evidence="4" id="KW-1003">Cell membrane</keyword>
<feature type="transmembrane region" description="Helical" evidence="8">
    <location>
        <begin position="186"/>
        <end position="205"/>
    </location>
</feature>
<keyword evidence="3" id="KW-0813">Transport</keyword>